<feature type="compositionally biased region" description="Acidic residues" evidence="3">
    <location>
        <begin position="1464"/>
        <end position="1474"/>
    </location>
</feature>
<feature type="compositionally biased region" description="Acidic residues" evidence="3">
    <location>
        <begin position="104"/>
        <end position="124"/>
    </location>
</feature>
<feature type="compositionally biased region" description="Acidic residues" evidence="3">
    <location>
        <begin position="264"/>
        <end position="281"/>
    </location>
</feature>
<feature type="compositionally biased region" description="Basic and acidic residues" evidence="3">
    <location>
        <begin position="1574"/>
        <end position="1584"/>
    </location>
</feature>
<feature type="compositionally biased region" description="Acidic residues" evidence="3">
    <location>
        <begin position="316"/>
        <end position="327"/>
    </location>
</feature>
<feature type="compositionally biased region" description="Polar residues" evidence="3">
    <location>
        <begin position="826"/>
        <end position="844"/>
    </location>
</feature>
<dbReference type="Proteomes" id="UP000092666">
    <property type="component" value="Unassembled WGS sequence"/>
</dbReference>
<feature type="compositionally biased region" description="Polar residues" evidence="3">
    <location>
        <begin position="1333"/>
        <end position="1360"/>
    </location>
</feature>
<evidence type="ECO:0000256" key="1">
    <source>
        <dbReference type="ARBA" id="ARBA00022443"/>
    </source>
</evidence>
<dbReference type="EMBL" id="KI669493">
    <property type="protein sequence ID" value="OCF37106.1"/>
    <property type="molecule type" value="Genomic_DNA"/>
</dbReference>
<feature type="compositionally biased region" description="Low complexity" evidence="3">
    <location>
        <begin position="63"/>
        <end position="80"/>
    </location>
</feature>
<dbReference type="InterPro" id="IPR029071">
    <property type="entry name" value="Ubiquitin-like_domsf"/>
</dbReference>
<dbReference type="CDD" id="cd17043">
    <property type="entry name" value="RA"/>
    <property type="match status" value="1"/>
</dbReference>
<dbReference type="GO" id="GO:0008104">
    <property type="term" value="P:intracellular protein localization"/>
    <property type="evidence" value="ECO:0007669"/>
    <property type="project" value="TreeGrafter"/>
</dbReference>
<feature type="compositionally biased region" description="Basic and acidic residues" evidence="3">
    <location>
        <begin position="1449"/>
        <end position="1458"/>
    </location>
</feature>
<dbReference type="GO" id="GO:0030950">
    <property type="term" value="P:establishment or maintenance of actin cytoskeleton polarity"/>
    <property type="evidence" value="ECO:0007669"/>
    <property type="project" value="TreeGrafter"/>
</dbReference>
<evidence type="ECO:0000313" key="6">
    <source>
        <dbReference type="Proteomes" id="UP000092666"/>
    </source>
</evidence>
<dbReference type="SUPFAM" id="SSF50044">
    <property type="entry name" value="SH3-domain"/>
    <property type="match status" value="1"/>
</dbReference>
<evidence type="ECO:0000313" key="5">
    <source>
        <dbReference type="EMBL" id="OCF37106.1"/>
    </source>
</evidence>
<feature type="compositionally biased region" description="Low complexity" evidence="3">
    <location>
        <begin position="425"/>
        <end position="458"/>
    </location>
</feature>
<dbReference type="Gene3D" id="2.30.30.40">
    <property type="entry name" value="SH3 Domains"/>
    <property type="match status" value="1"/>
</dbReference>
<dbReference type="PROSITE" id="PS50002">
    <property type="entry name" value="SH3"/>
    <property type="match status" value="1"/>
</dbReference>
<evidence type="ECO:0000256" key="2">
    <source>
        <dbReference type="PROSITE-ProRule" id="PRU00192"/>
    </source>
</evidence>
<dbReference type="PANTHER" id="PTHR47775">
    <property type="entry name" value="BUD SITE SELECTION PROTEIN 14"/>
    <property type="match status" value="1"/>
</dbReference>
<keyword evidence="6" id="KW-1185">Reference proteome</keyword>
<gene>
    <name evidence="5" type="ORF">I316_01011</name>
</gene>
<name>A0A1B9H1F0_9TREE</name>
<dbReference type="PANTHER" id="PTHR47775:SF1">
    <property type="entry name" value="BUD SITE SELECTION PROTEIN 14"/>
    <property type="match status" value="1"/>
</dbReference>
<feature type="compositionally biased region" description="Polar residues" evidence="3">
    <location>
        <begin position="866"/>
        <end position="890"/>
    </location>
</feature>
<feature type="compositionally biased region" description="Basic and acidic residues" evidence="3">
    <location>
        <begin position="32"/>
        <end position="41"/>
    </location>
</feature>
<feature type="compositionally biased region" description="Low complexity" evidence="3">
    <location>
        <begin position="854"/>
        <end position="865"/>
    </location>
</feature>
<feature type="compositionally biased region" description="Acidic residues" evidence="3">
    <location>
        <begin position="42"/>
        <end position="54"/>
    </location>
</feature>
<dbReference type="InterPro" id="IPR001452">
    <property type="entry name" value="SH3_domain"/>
</dbReference>
<feature type="region of interest" description="Disordered" evidence="3">
    <location>
        <begin position="801"/>
        <end position="890"/>
    </location>
</feature>
<evidence type="ECO:0000256" key="3">
    <source>
        <dbReference type="SAM" id="MobiDB-lite"/>
    </source>
</evidence>
<feature type="compositionally biased region" description="Low complexity" evidence="3">
    <location>
        <begin position="14"/>
        <end position="24"/>
    </location>
</feature>
<dbReference type="InterPro" id="IPR053039">
    <property type="entry name" value="Polarity_Bud-Selection_Reg"/>
</dbReference>
<evidence type="ECO:0000259" key="4">
    <source>
        <dbReference type="PROSITE" id="PS50002"/>
    </source>
</evidence>
<dbReference type="GO" id="GO:0051286">
    <property type="term" value="C:cell tip"/>
    <property type="evidence" value="ECO:0007669"/>
    <property type="project" value="TreeGrafter"/>
</dbReference>
<dbReference type="STRING" id="1296120.A0A1B9H1F0"/>
<protein>
    <recommendedName>
        <fullName evidence="4">SH3 domain-containing protein</fullName>
    </recommendedName>
</protein>
<feature type="compositionally biased region" description="Basic and acidic residues" evidence="3">
    <location>
        <begin position="292"/>
        <end position="315"/>
    </location>
</feature>
<sequence length="1641" mass="177279">MAAIAAQPHHHYQQHLYPSQSVMEDASDDDDHGDHGDHDHDMDEDDDESIEGDLIDPAHAHFYHQQQQQALYYQQHQQQHGSSDSVGGGAGPSRQNSAQQQQGLDDDDGAYSDEESDTDSMPDENIDFSLTYALHTFLATVEGQASVVKGDSLVLLDDANSYWWLVRVLKTEDVGYIPAENIETPYERLARLNKHRNVDLAAATNMEKQAGTVQGRDKLKGLLAGKAKGLRRDHSGEVSEEGAGRRVVFAPPTYVDHPGVTWSSDEDDSGDEGEMDVDEVERESSGHQQGQEAHRGDVRHEAEVHQVEQSLRPDAEMEPDDGIEWADEAAAASQRRMLEQKQRQSQQAPASNSAGSVIQPKSNNPFAPRQEQQTNHITPSASYTSLASTSGGSVILDPAQASGDTRRITATPAVASGPLLPSALQQQQQQQQQHGGQRNVSGQSVNSVSSAISTNSSQRSGSPASPEEIAKKGKKMKKGSKEDLHDGEKKKRGMLGGLFHRKGKDKSGKGLSGNEARSSEESMISGAAETSPVTQGRWSEDNNGRGAHTSLLGPRGSEVQQQQPQQQQAANGVSAHSLRLQQQDQARMQSYTSKYLNKSPSSELHSPTTAEAAAAVAQSAAAMRLAASMNGNPTGNAGRPSSVILSPNPAGPPLLNVIRIFAGDHIKSESSFKTALVNETTSSADLIRQAMQRFQLPGGSNANLDQTYYITVRDVNGEELELTPDEKPLTAFQEAVKRWARESDEDLTTRMGAITPTVKRSSVSSISSVVSLSSHPAIAKLGLNDFSDDSVVKIYFNRRRPGSAQMNGPNGAASQPQNGMPEPASEFSSYSTQLSTVQESSPENKSGEWAQAGSPDTSTDTATPPMQAQQRFNPSLTISTNGQASPERYSSPSARFTVQLIIHANDLPDGSAFDPSSDAIIPRSLLRDRQAAPVTEPRRRVFILPRNANVVEAIEQGLERFGINEGVVDGGDDVEDKVGKRRSMARVRYSLAVMIHGEEHPLASNSRILDSYDQPPNFRPMERTTPEQRRRSRDLQHNAGSPADLLPSDPVFVLRRVGQRGLSSARIDITSTPRQTQINGDTRSPAEIIAAQRAASRANQKALISSQTNMSQGVDVVLPDQKGTFRSSRLMEADGEVVRYSYIDGDGETYDISELLEEEWGKDGSVTGSISSLAPHQTKPPTLARMTTDQSAYITAPSTPDEGLEKDRALSAGLSLAAPATIFDSKSQSNSRNSSSRISGEGDILKGVVQMASGQEDKEKLEEKLNRVIERVKNGSIRGSTSSDEVALSTVKSQNQAQTRSQHDAEQERDQQSHPQAQGRRSSEQSTTSSASHNPSRQNSAASSGRSTPQGQAQHQSHGYHTSLPDGKASIASSSTDINATPRASSQCNNGNGDSQGRSLSRQGYDTTAASVNRIISRHRQQPSIASIISMSDVDHSNGGLQQSHHAQRHENAQDRRQSGSVDGGDDTETDDVDRDGNSTPVTATSSTHPTPPFSGAVFTRAIGSISPTPSRPLNGPVRYKDDFGIKEMMAVISARAGVYTSPRLSRAGIKGKLSRNSGKITPNDEKEEDSMDEEKREEHERVNTLLDGEKVDWEHENIHPDIKGCFEGVAKRLEDFDREIDDLLAQVGGHSVAAAAAGSG</sequence>
<reference evidence="6" key="2">
    <citation type="submission" date="2013-12" db="EMBL/GenBank/DDBJ databases">
        <title>Evolution of pathogenesis and genome organization in the Tremellales.</title>
        <authorList>
            <person name="Cuomo C."/>
            <person name="Litvintseva A."/>
            <person name="Heitman J."/>
            <person name="Chen Y."/>
            <person name="Sun S."/>
            <person name="Springer D."/>
            <person name="Dromer F."/>
            <person name="Young S."/>
            <person name="Zeng Q."/>
            <person name="Chapman S."/>
            <person name="Gujja S."/>
            <person name="Saif S."/>
            <person name="Birren B."/>
        </authorList>
    </citation>
    <scope>NUCLEOTIDE SEQUENCE [LARGE SCALE GENOMIC DNA]</scope>
    <source>
        <strain evidence="6">BCC8398</strain>
    </source>
</reference>
<feature type="compositionally biased region" description="Basic and acidic residues" evidence="3">
    <location>
        <begin position="479"/>
        <end position="489"/>
    </location>
</feature>
<dbReference type="FunFam" id="2.30.30.40:FF:000035">
    <property type="entry name" value="SH3 domain containing protein"/>
    <property type="match status" value="1"/>
</dbReference>
<reference evidence="5 6" key="1">
    <citation type="submission" date="2013-07" db="EMBL/GenBank/DDBJ databases">
        <title>The Genome Sequence of Cryptococcus heveanensis BCC8398.</title>
        <authorList>
            <consortium name="The Broad Institute Genome Sequencing Platform"/>
            <person name="Cuomo C."/>
            <person name="Litvintseva A."/>
            <person name="Chen Y."/>
            <person name="Heitman J."/>
            <person name="Sun S."/>
            <person name="Springer D."/>
            <person name="Dromer F."/>
            <person name="Young S.K."/>
            <person name="Zeng Q."/>
            <person name="Gargeya S."/>
            <person name="Fitzgerald M."/>
            <person name="Abouelleil A."/>
            <person name="Alvarado L."/>
            <person name="Berlin A.M."/>
            <person name="Chapman S.B."/>
            <person name="Dewar J."/>
            <person name="Goldberg J."/>
            <person name="Griggs A."/>
            <person name="Gujja S."/>
            <person name="Hansen M."/>
            <person name="Howarth C."/>
            <person name="Imamovic A."/>
            <person name="Larimer J."/>
            <person name="McCowan C."/>
            <person name="Murphy C."/>
            <person name="Pearson M."/>
            <person name="Priest M."/>
            <person name="Roberts A."/>
            <person name="Saif S."/>
            <person name="Shea T."/>
            <person name="Sykes S."/>
            <person name="Wortman J."/>
            <person name="Nusbaum C."/>
            <person name="Birren B."/>
        </authorList>
    </citation>
    <scope>NUCLEOTIDE SEQUENCE [LARGE SCALE GENOMIC DNA]</scope>
    <source>
        <strain evidence="5 6">BCC8398</strain>
    </source>
</reference>
<feature type="compositionally biased region" description="Basic and acidic residues" evidence="3">
    <location>
        <begin position="1020"/>
        <end position="1036"/>
    </location>
</feature>
<feature type="region of interest" description="Disordered" evidence="3">
    <location>
        <begin position="1"/>
        <end position="124"/>
    </location>
</feature>
<feature type="region of interest" description="Disordered" evidence="3">
    <location>
        <begin position="251"/>
        <end position="388"/>
    </location>
</feature>
<feature type="compositionally biased region" description="Polar residues" evidence="3">
    <location>
        <begin position="804"/>
        <end position="818"/>
    </location>
</feature>
<feature type="compositionally biased region" description="Polar residues" evidence="3">
    <location>
        <begin position="343"/>
        <end position="388"/>
    </location>
</feature>
<keyword evidence="1 2" id="KW-0728">SH3 domain</keyword>
<dbReference type="OrthoDB" id="196165at2759"/>
<accession>A0A1B9H1F0</accession>
<feature type="compositionally biased region" description="Basic and acidic residues" evidence="3">
    <location>
        <begin position="1301"/>
        <end position="1312"/>
    </location>
</feature>
<organism evidence="5 6">
    <name type="scientific">Kwoniella heveanensis BCC8398</name>
    <dbReference type="NCBI Taxonomy" id="1296120"/>
    <lineage>
        <taxon>Eukaryota</taxon>
        <taxon>Fungi</taxon>
        <taxon>Dikarya</taxon>
        <taxon>Basidiomycota</taxon>
        <taxon>Agaricomycotina</taxon>
        <taxon>Tremellomycetes</taxon>
        <taxon>Tremellales</taxon>
        <taxon>Cryptococcaceae</taxon>
        <taxon>Kwoniella</taxon>
    </lineage>
</organism>
<feature type="domain" description="SH3" evidence="4">
    <location>
        <begin position="126"/>
        <end position="187"/>
    </location>
</feature>
<dbReference type="Gene3D" id="3.10.20.90">
    <property type="entry name" value="Phosphatidylinositol 3-kinase Catalytic Subunit, Chain A, domain 1"/>
    <property type="match status" value="1"/>
</dbReference>
<feature type="compositionally biased region" description="Polar residues" evidence="3">
    <location>
        <begin position="1478"/>
        <end position="1489"/>
    </location>
</feature>
<feature type="region of interest" description="Disordered" evidence="3">
    <location>
        <begin position="1005"/>
        <end position="1047"/>
    </location>
</feature>
<dbReference type="InterPro" id="IPR000159">
    <property type="entry name" value="RA_dom"/>
</dbReference>
<dbReference type="GO" id="GO:0007165">
    <property type="term" value="P:signal transduction"/>
    <property type="evidence" value="ECO:0007669"/>
    <property type="project" value="InterPro"/>
</dbReference>
<feature type="region of interest" description="Disordered" evidence="3">
    <location>
        <begin position="421"/>
        <end position="577"/>
    </location>
</feature>
<feature type="region of interest" description="Disordered" evidence="3">
    <location>
        <begin position="1276"/>
        <end position="1405"/>
    </location>
</feature>
<feature type="region of interest" description="Disordered" evidence="3">
    <location>
        <begin position="1434"/>
        <end position="1498"/>
    </location>
</feature>
<dbReference type="SUPFAM" id="SSF54236">
    <property type="entry name" value="Ubiquitin-like"/>
    <property type="match status" value="1"/>
</dbReference>
<dbReference type="SMART" id="SM00326">
    <property type="entry name" value="SH3"/>
    <property type="match status" value="1"/>
</dbReference>
<proteinExistence type="predicted"/>
<dbReference type="InterPro" id="IPR036028">
    <property type="entry name" value="SH3-like_dom_sf"/>
</dbReference>
<feature type="compositionally biased region" description="Polar residues" evidence="3">
    <location>
        <begin position="1371"/>
        <end position="1405"/>
    </location>
</feature>
<dbReference type="GO" id="GO:0015630">
    <property type="term" value="C:microtubule cytoskeleton"/>
    <property type="evidence" value="ECO:0007669"/>
    <property type="project" value="TreeGrafter"/>
</dbReference>
<dbReference type="Pfam" id="PF00788">
    <property type="entry name" value="RA"/>
    <property type="match status" value="1"/>
</dbReference>
<feature type="region of interest" description="Disordered" evidence="3">
    <location>
        <begin position="1551"/>
        <end position="1584"/>
    </location>
</feature>
<feature type="compositionally biased region" description="Polar residues" evidence="3">
    <location>
        <begin position="1277"/>
        <end position="1300"/>
    </location>
</feature>